<feature type="region of interest" description="Disordered" evidence="1">
    <location>
        <begin position="62"/>
        <end position="97"/>
    </location>
</feature>
<comment type="caution">
    <text evidence="2">The sequence shown here is derived from an EMBL/GenBank/DDBJ whole genome shotgun (WGS) entry which is preliminary data.</text>
</comment>
<organism evidence="2 3">
    <name type="scientific">Actinotignum urinale</name>
    <dbReference type="NCBI Taxonomy" id="190146"/>
    <lineage>
        <taxon>Bacteria</taxon>
        <taxon>Bacillati</taxon>
        <taxon>Actinomycetota</taxon>
        <taxon>Actinomycetes</taxon>
        <taxon>Actinomycetales</taxon>
        <taxon>Actinomycetaceae</taxon>
        <taxon>Actinotignum</taxon>
    </lineage>
</organism>
<proteinExistence type="predicted"/>
<reference evidence="2" key="1">
    <citation type="submission" date="2023-10" db="EMBL/GenBank/DDBJ databases">
        <title>Whole Genome based description of the genera Actinobaculum and Actinotignum reveals a complex phylogenetic relationship within the species included in the genus Actinotignum.</title>
        <authorList>
            <person name="Jensen C.S."/>
            <person name="Dargis R."/>
            <person name="Kemp M."/>
            <person name="Christensen J.J."/>
        </authorList>
    </citation>
    <scope>NUCLEOTIDE SEQUENCE</scope>
    <source>
        <strain evidence="2">SLA_B511</strain>
    </source>
</reference>
<dbReference type="EMBL" id="JAWNGC010000001">
    <property type="protein sequence ID" value="MDY5154316.1"/>
    <property type="molecule type" value="Genomic_DNA"/>
</dbReference>
<dbReference type="Proteomes" id="UP001281731">
    <property type="component" value="Unassembled WGS sequence"/>
</dbReference>
<gene>
    <name evidence="2" type="ORF">R6G80_01040</name>
</gene>
<sequence length="97" mass="10574">MNTPKPVLYLSTTGFAEHLGIKPETLRSYLKQGRLPEPDALIGAPGNIHAVRGWLPETIDEWNANRPGRGARTDLKKQTNSPPNSPIFRGTTGVSKA</sequence>
<evidence type="ECO:0000313" key="3">
    <source>
        <dbReference type="Proteomes" id="UP001281731"/>
    </source>
</evidence>
<name>A0AAW9HWY4_9ACTO</name>
<dbReference type="AlphaFoldDB" id="A0AAW9HWY4"/>
<dbReference type="RefSeq" id="WP_320756221.1">
    <property type="nucleotide sequence ID" value="NZ_JAWNGC010000001.1"/>
</dbReference>
<evidence type="ECO:0000313" key="2">
    <source>
        <dbReference type="EMBL" id="MDY5154316.1"/>
    </source>
</evidence>
<evidence type="ECO:0000256" key="1">
    <source>
        <dbReference type="SAM" id="MobiDB-lite"/>
    </source>
</evidence>
<accession>A0AAW9HWY4</accession>
<protein>
    <submittedName>
        <fullName evidence="2">Transcriptional regulator</fullName>
    </submittedName>
</protein>